<dbReference type="PANTHER" id="PTHR21445">
    <property type="entry name" value="ENDONUCLEASE IV ENDODEOXYRIBONUCLEASE IV"/>
    <property type="match status" value="1"/>
</dbReference>
<feature type="binding site" evidence="7">
    <location>
        <position position="141"/>
    </location>
    <ligand>
        <name>Zn(2+)</name>
        <dbReference type="ChEBI" id="CHEBI:29105"/>
        <label>2</label>
    </ligand>
</feature>
<reference evidence="9 10" key="1">
    <citation type="submission" date="2016-09" db="EMBL/GenBank/DDBJ databases">
        <title>Desulfuribacillus arsenicus sp. nov., an obligately anaerobic, dissimilatory arsenic- and antimonate-reducing bacterium isolated from anoxic sediments.</title>
        <authorList>
            <person name="Abin C.A."/>
            <person name="Hollibaugh J.T."/>
        </authorList>
    </citation>
    <scope>NUCLEOTIDE SEQUENCE [LARGE SCALE GENOMIC DNA]</scope>
    <source>
        <strain evidence="9 10">MLFW-2</strain>
    </source>
</reference>
<evidence type="ECO:0000256" key="6">
    <source>
        <dbReference type="ARBA" id="ARBA00023204"/>
    </source>
</evidence>
<evidence type="ECO:0000256" key="2">
    <source>
        <dbReference type="ARBA" id="ARBA00022723"/>
    </source>
</evidence>
<dbReference type="GO" id="GO:0008081">
    <property type="term" value="F:phosphoric diester hydrolase activity"/>
    <property type="evidence" value="ECO:0007669"/>
    <property type="project" value="TreeGrafter"/>
</dbReference>
<comment type="function">
    <text evidence="7">Endonuclease IV plays a role in DNA repair. It cleaves phosphodiester bonds at apurinic or apyrimidinic (AP) sites, generating a 3'-hydroxyl group and a 5'-terminal sugar phosphate.</text>
</comment>
<feature type="binding site" evidence="7">
    <location>
        <position position="225"/>
    </location>
    <ligand>
        <name>Zn(2+)</name>
        <dbReference type="ChEBI" id="CHEBI:29105"/>
        <label>3</label>
    </ligand>
</feature>
<comment type="caution">
    <text evidence="9">The sequence shown here is derived from an EMBL/GenBank/DDBJ whole genome shotgun (WGS) entry which is preliminary data.</text>
</comment>
<dbReference type="InterPro" id="IPR018246">
    <property type="entry name" value="AP_endonuc_F2_Zn_BS"/>
</dbReference>
<dbReference type="OrthoDB" id="9805666at2"/>
<protein>
    <recommendedName>
        <fullName evidence="7">Probable endonuclease 4</fullName>
        <ecNumber evidence="7">3.1.21.2</ecNumber>
    </recommendedName>
    <alternativeName>
        <fullName evidence="7">Endodeoxyribonuclease IV</fullName>
    </alternativeName>
    <alternativeName>
        <fullName evidence="7">Endonuclease IV</fullName>
    </alternativeName>
</protein>
<proteinExistence type="inferred from homology"/>
<keyword evidence="2 7" id="KW-0479">Metal-binding</keyword>
<comment type="catalytic activity">
    <reaction evidence="7">
        <text>Endonucleolytic cleavage to 5'-phosphooligonucleotide end-products.</text>
        <dbReference type="EC" id="3.1.21.2"/>
    </reaction>
</comment>
<keyword evidence="10" id="KW-1185">Reference proteome</keyword>
<evidence type="ECO:0000256" key="3">
    <source>
        <dbReference type="ARBA" id="ARBA00022763"/>
    </source>
</evidence>
<dbReference type="InterPro" id="IPR013022">
    <property type="entry name" value="Xyl_isomerase-like_TIM-brl"/>
</dbReference>
<dbReference type="Pfam" id="PF01261">
    <property type="entry name" value="AP_endonuc_2"/>
    <property type="match status" value="1"/>
</dbReference>
<evidence type="ECO:0000256" key="1">
    <source>
        <dbReference type="ARBA" id="ARBA00005340"/>
    </source>
</evidence>
<feature type="binding site" evidence="7">
    <location>
        <position position="223"/>
    </location>
    <ligand>
        <name>Zn(2+)</name>
        <dbReference type="ChEBI" id="CHEBI:29105"/>
        <label>3</label>
    </ligand>
</feature>
<dbReference type="AlphaFoldDB" id="A0A1E5L2W9"/>
<keyword evidence="5 7" id="KW-0862">Zinc</keyword>
<dbReference type="GO" id="GO:0003677">
    <property type="term" value="F:DNA binding"/>
    <property type="evidence" value="ECO:0007669"/>
    <property type="project" value="InterPro"/>
</dbReference>
<keyword evidence="7" id="KW-0255">Endonuclease</keyword>
<dbReference type="InterPro" id="IPR036237">
    <property type="entry name" value="Xyl_isomerase-like_sf"/>
</dbReference>
<dbReference type="GO" id="GO:0008270">
    <property type="term" value="F:zinc ion binding"/>
    <property type="evidence" value="ECO:0007669"/>
    <property type="project" value="UniProtKB-UniRule"/>
</dbReference>
<dbReference type="SMART" id="SM00518">
    <property type="entry name" value="AP2Ec"/>
    <property type="match status" value="1"/>
</dbReference>
<keyword evidence="6 7" id="KW-0234">DNA repair</keyword>
<evidence type="ECO:0000259" key="8">
    <source>
        <dbReference type="Pfam" id="PF01261"/>
    </source>
</evidence>
<evidence type="ECO:0000256" key="7">
    <source>
        <dbReference type="HAMAP-Rule" id="MF_00152"/>
    </source>
</evidence>
<organism evidence="9 10">
    <name type="scientific">Desulfuribacillus stibiiarsenatis</name>
    <dbReference type="NCBI Taxonomy" id="1390249"/>
    <lineage>
        <taxon>Bacteria</taxon>
        <taxon>Bacillati</taxon>
        <taxon>Bacillota</taxon>
        <taxon>Desulfuribacillia</taxon>
        <taxon>Desulfuribacillales</taxon>
        <taxon>Desulfuribacillaceae</taxon>
        <taxon>Desulfuribacillus</taxon>
    </lineage>
</organism>
<dbReference type="GO" id="GO:0006284">
    <property type="term" value="P:base-excision repair"/>
    <property type="evidence" value="ECO:0007669"/>
    <property type="project" value="TreeGrafter"/>
</dbReference>
<evidence type="ECO:0000256" key="4">
    <source>
        <dbReference type="ARBA" id="ARBA00022801"/>
    </source>
</evidence>
<dbReference type="PANTHER" id="PTHR21445:SF0">
    <property type="entry name" value="APURINIC-APYRIMIDINIC ENDONUCLEASE"/>
    <property type="match status" value="1"/>
</dbReference>
<dbReference type="PROSITE" id="PS51432">
    <property type="entry name" value="AP_NUCLEASE_F2_4"/>
    <property type="match status" value="1"/>
</dbReference>
<dbReference type="GO" id="GO:0003906">
    <property type="term" value="F:DNA-(apurinic or apyrimidinic site) endonuclease activity"/>
    <property type="evidence" value="ECO:0007669"/>
    <property type="project" value="TreeGrafter"/>
</dbReference>
<feature type="binding site" evidence="7">
    <location>
        <position position="106"/>
    </location>
    <ligand>
        <name>Zn(2+)</name>
        <dbReference type="ChEBI" id="CHEBI:29105"/>
        <label>1</label>
    </ligand>
</feature>
<evidence type="ECO:0000313" key="9">
    <source>
        <dbReference type="EMBL" id="OEH84421.1"/>
    </source>
</evidence>
<evidence type="ECO:0000313" key="10">
    <source>
        <dbReference type="Proteomes" id="UP000095255"/>
    </source>
</evidence>
<feature type="binding site" evidence="7">
    <location>
        <position position="178"/>
    </location>
    <ligand>
        <name>Zn(2+)</name>
        <dbReference type="ChEBI" id="CHEBI:29105"/>
        <label>3</label>
    </ligand>
</feature>
<dbReference type="RefSeq" id="WP_069703134.1">
    <property type="nucleotide sequence ID" value="NZ_MJAT01000038.1"/>
</dbReference>
<dbReference type="Gene3D" id="3.20.20.150">
    <property type="entry name" value="Divalent-metal-dependent TIM barrel enzymes"/>
    <property type="match status" value="1"/>
</dbReference>
<feature type="binding site" evidence="7">
    <location>
        <position position="141"/>
    </location>
    <ligand>
        <name>Zn(2+)</name>
        <dbReference type="ChEBI" id="CHEBI:29105"/>
        <label>1</label>
    </ligand>
</feature>
<feature type="binding site" evidence="7">
    <location>
        <position position="175"/>
    </location>
    <ligand>
        <name>Zn(2+)</name>
        <dbReference type="ChEBI" id="CHEBI:29105"/>
        <label>2</label>
    </ligand>
</feature>
<comment type="cofactor">
    <cofactor evidence="7">
        <name>Zn(2+)</name>
        <dbReference type="ChEBI" id="CHEBI:29105"/>
    </cofactor>
    <text evidence="7">Binds 3 Zn(2+) ions.</text>
</comment>
<sequence length="278" mass="30630">MIIGAHVSFAKGFHAAIQEAVNMNATACQFFTRSPRGGKAKDLIDRDVEKGKALAVERGIQSMVIHTPYIINLAAPKEDTFTAAKEILSLDIQRAQILGVQNVVVHTGSHTGSGEKQGIKRIVQALDETLTGEEQTTVLLEMMSGHGSELGGTMDHIQEILSLVKHPEKIGVCGDTCHMYTAGYDLVQDLDGVLDEFNRKIGLDRLRVFHVNDSKMPLGSHKDRHEDIGYGTLGGDFFQSFVRHDKLQHVTFILETPTGVYKEEIAYIRDNAPLPPRS</sequence>
<keyword evidence="7" id="KW-0540">Nuclease</keyword>
<feature type="binding site" evidence="7">
    <location>
        <position position="66"/>
    </location>
    <ligand>
        <name>Zn(2+)</name>
        <dbReference type="ChEBI" id="CHEBI:29105"/>
        <label>1</label>
    </ligand>
</feature>
<gene>
    <name evidence="7" type="primary">nfo</name>
    <name evidence="9" type="ORF">BHU72_09380</name>
</gene>
<dbReference type="InterPro" id="IPR001719">
    <property type="entry name" value="AP_endonuc_2"/>
</dbReference>
<comment type="similarity">
    <text evidence="1 7">Belongs to the AP endonuclease 2 family.</text>
</comment>
<dbReference type="GO" id="GO:0008833">
    <property type="term" value="F:deoxyribonuclease IV (phage-T4-induced) activity"/>
    <property type="evidence" value="ECO:0007669"/>
    <property type="project" value="UniProtKB-UniRule"/>
</dbReference>
<dbReference type="PROSITE" id="PS00731">
    <property type="entry name" value="AP_NUCLEASE_F2_3"/>
    <property type="match status" value="1"/>
</dbReference>
<dbReference type="NCBIfam" id="TIGR00587">
    <property type="entry name" value="nfo"/>
    <property type="match status" value="1"/>
</dbReference>
<feature type="binding site" evidence="7">
    <location>
        <position position="255"/>
    </location>
    <ligand>
        <name>Zn(2+)</name>
        <dbReference type="ChEBI" id="CHEBI:29105"/>
        <label>2</label>
    </ligand>
</feature>
<dbReference type="SUPFAM" id="SSF51658">
    <property type="entry name" value="Xylose isomerase-like"/>
    <property type="match status" value="1"/>
</dbReference>
<dbReference type="CDD" id="cd00019">
    <property type="entry name" value="AP2Ec"/>
    <property type="match status" value="1"/>
</dbReference>
<name>A0A1E5L2W9_9FIRM</name>
<dbReference type="STRING" id="1390249.BHU72_09380"/>
<feature type="domain" description="Xylose isomerase-like TIM barrel" evidence="8">
    <location>
        <begin position="18"/>
        <end position="270"/>
    </location>
</feature>
<evidence type="ECO:0000256" key="5">
    <source>
        <dbReference type="ARBA" id="ARBA00022833"/>
    </source>
</evidence>
<dbReference type="EC" id="3.1.21.2" evidence="7"/>
<dbReference type="HAMAP" id="MF_00152">
    <property type="entry name" value="Nfo"/>
    <property type="match status" value="1"/>
</dbReference>
<dbReference type="Proteomes" id="UP000095255">
    <property type="component" value="Unassembled WGS sequence"/>
</dbReference>
<dbReference type="EMBL" id="MJAT01000038">
    <property type="protein sequence ID" value="OEH84421.1"/>
    <property type="molecule type" value="Genomic_DNA"/>
</dbReference>
<feature type="binding site" evidence="7">
    <location>
        <position position="210"/>
    </location>
    <ligand>
        <name>Zn(2+)</name>
        <dbReference type="ChEBI" id="CHEBI:29105"/>
        <label>2</label>
    </ligand>
</feature>
<accession>A0A1E5L2W9</accession>
<dbReference type="FunFam" id="3.20.20.150:FF:000001">
    <property type="entry name" value="Probable endonuclease 4"/>
    <property type="match status" value="1"/>
</dbReference>
<keyword evidence="4 7" id="KW-0378">Hydrolase</keyword>
<keyword evidence="3 7" id="KW-0227">DNA damage</keyword>